<comment type="similarity">
    <text evidence="1">Belongs to the thioesterase PaaI family.</text>
</comment>
<dbReference type="InterPro" id="IPR029069">
    <property type="entry name" value="HotDog_dom_sf"/>
</dbReference>
<dbReference type="Pfam" id="PF03061">
    <property type="entry name" value="4HBT"/>
    <property type="match status" value="1"/>
</dbReference>
<dbReference type="PANTHER" id="PTHR43240:SF5">
    <property type="entry name" value="1,4-DIHYDROXY-2-NAPHTHOYL-COA THIOESTERASE 1"/>
    <property type="match status" value="1"/>
</dbReference>
<dbReference type="AlphaFoldDB" id="A0A1I6JP75"/>
<proteinExistence type="inferred from homology"/>
<dbReference type="InterPro" id="IPR006683">
    <property type="entry name" value="Thioestr_dom"/>
</dbReference>
<dbReference type="Gene3D" id="3.10.129.10">
    <property type="entry name" value="Hotdog Thioesterase"/>
    <property type="match status" value="1"/>
</dbReference>
<dbReference type="SUPFAM" id="SSF54637">
    <property type="entry name" value="Thioesterase/thiol ester dehydrase-isomerase"/>
    <property type="match status" value="1"/>
</dbReference>
<gene>
    <name evidence="4" type="ORF">SAMN05216203_3068</name>
</gene>
<evidence type="ECO:0000256" key="2">
    <source>
        <dbReference type="ARBA" id="ARBA00022801"/>
    </source>
</evidence>
<dbReference type="PANTHER" id="PTHR43240">
    <property type="entry name" value="1,4-DIHYDROXY-2-NAPHTHOYL-COA THIOESTERASE 1"/>
    <property type="match status" value="1"/>
</dbReference>
<reference evidence="5" key="1">
    <citation type="submission" date="2016-10" db="EMBL/GenBank/DDBJ databases">
        <authorList>
            <person name="Varghese N."/>
            <person name="Submissions S."/>
        </authorList>
    </citation>
    <scope>NUCLEOTIDE SEQUENCE [LARGE SCALE GENOMIC DNA]</scope>
    <source>
        <strain evidence="5">CGMCC 1.9167</strain>
    </source>
</reference>
<dbReference type="GO" id="GO:0061522">
    <property type="term" value="F:1,4-dihydroxy-2-naphthoyl-CoA thioesterase activity"/>
    <property type="evidence" value="ECO:0007669"/>
    <property type="project" value="TreeGrafter"/>
</dbReference>
<dbReference type="NCBIfam" id="TIGR00369">
    <property type="entry name" value="unchar_dom_1"/>
    <property type="match status" value="1"/>
</dbReference>
<organism evidence="4 5">
    <name type="scientific">Marinobacter daqiaonensis</name>
    <dbReference type="NCBI Taxonomy" id="650891"/>
    <lineage>
        <taxon>Bacteria</taxon>
        <taxon>Pseudomonadati</taxon>
        <taxon>Pseudomonadota</taxon>
        <taxon>Gammaproteobacteria</taxon>
        <taxon>Pseudomonadales</taxon>
        <taxon>Marinobacteraceae</taxon>
        <taxon>Marinobacter</taxon>
    </lineage>
</organism>
<dbReference type="GO" id="GO:0005829">
    <property type="term" value="C:cytosol"/>
    <property type="evidence" value="ECO:0007669"/>
    <property type="project" value="TreeGrafter"/>
</dbReference>
<keyword evidence="5" id="KW-1185">Reference proteome</keyword>
<feature type="domain" description="Thioesterase" evidence="3">
    <location>
        <begin position="54"/>
        <end position="130"/>
    </location>
</feature>
<evidence type="ECO:0000313" key="4">
    <source>
        <dbReference type="EMBL" id="SFR80330.1"/>
    </source>
</evidence>
<name>A0A1I6JP75_9GAMM</name>
<dbReference type="STRING" id="650891.SAMN05216203_3068"/>
<dbReference type="Proteomes" id="UP000198644">
    <property type="component" value="Unassembled WGS sequence"/>
</dbReference>
<protein>
    <submittedName>
        <fullName evidence="4">Uncharacterized domain 1-containing protein</fullName>
    </submittedName>
</protein>
<sequence>MSSIWTTTPTVESMQERVKNTAVDNLGIEFVEVGDDYIKARMPVDDRTVQPYRILHGGASVVLAETLGSVATNHCLKKEGTAGVGLEVNANHIRSVKSGWVYGTTRPLHLGGSTQVWEIRIETEDGKLVCVSRITMAVINL</sequence>
<accession>A0A1I6JP75</accession>
<keyword evidence="2" id="KW-0378">Hydrolase</keyword>
<dbReference type="InterPro" id="IPR003736">
    <property type="entry name" value="PAAI_dom"/>
</dbReference>
<dbReference type="CDD" id="cd03443">
    <property type="entry name" value="PaaI_thioesterase"/>
    <property type="match status" value="1"/>
</dbReference>
<dbReference type="EMBL" id="FOYW01000003">
    <property type="protein sequence ID" value="SFR80330.1"/>
    <property type="molecule type" value="Genomic_DNA"/>
</dbReference>
<evidence type="ECO:0000259" key="3">
    <source>
        <dbReference type="Pfam" id="PF03061"/>
    </source>
</evidence>
<evidence type="ECO:0000313" key="5">
    <source>
        <dbReference type="Proteomes" id="UP000198644"/>
    </source>
</evidence>
<evidence type="ECO:0000256" key="1">
    <source>
        <dbReference type="ARBA" id="ARBA00008324"/>
    </source>
</evidence>